<evidence type="ECO:0000256" key="7">
    <source>
        <dbReference type="ARBA" id="ARBA00023136"/>
    </source>
</evidence>
<feature type="transmembrane region" description="Helical" evidence="8">
    <location>
        <begin position="541"/>
        <end position="562"/>
    </location>
</feature>
<evidence type="ECO:0000256" key="2">
    <source>
        <dbReference type="ARBA" id="ARBA00007069"/>
    </source>
</evidence>
<dbReference type="CDD" id="cd06261">
    <property type="entry name" value="TM_PBP2"/>
    <property type="match status" value="1"/>
</dbReference>
<feature type="transmembrane region" description="Helical" evidence="8">
    <location>
        <begin position="442"/>
        <end position="463"/>
    </location>
</feature>
<feature type="transmembrane region" description="Helical" evidence="8">
    <location>
        <begin position="51"/>
        <end position="71"/>
    </location>
</feature>
<evidence type="ECO:0000313" key="12">
    <source>
        <dbReference type="Proteomes" id="UP001560019"/>
    </source>
</evidence>
<evidence type="ECO:0000256" key="6">
    <source>
        <dbReference type="ARBA" id="ARBA00022989"/>
    </source>
</evidence>
<feature type="transmembrane region" description="Helical" evidence="8">
    <location>
        <begin position="495"/>
        <end position="514"/>
    </location>
</feature>
<dbReference type="Proteomes" id="UP001560019">
    <property type="component" value="Unassembled WGS sequence"/>
</dbReference>
<evidence type="ECO:0000259" key="10">
    <source>
        <dbReference type="PROSITE" id="PS50928"/>
    </source>
</evidence>
<sequence length="574" mass="62931">MTDLATEAGPAGRSARSGSAEGEETGPVLAADGRPLKQSLRRALRAEKLRALALIAPLLIFILVTFIAPIADMLFRSVENEIVSETLPRTTVALEQWDHTSGEMPGDDVLAAFTYDLVAAAERKQHTRLGTRLNYEMTGISSLFRKTGRRVDDFGEVYLDQFVALTPAWEEPATWMSLMAEPGWSAQYEEWLADRAAAEEADRDFETPQPLFEVKDGVADVLPETADAYGEFARIAQVENDDNPAAEEPWAPVYLALYRDLAQATPDSVATLGADAQALLEPARAAVAGFDTVPLSEMFVDAEEDWADPDVWATIQAFAPDYTAGYFLASVDLQKTPDGVSAQPEDQRIYMLLFKRTLFMSLVIMGSCVLLGYPIAYLLSNLPLRTSNLLLILVLLPFWTSLLVRTSAWKVLLQQQGVINDVLVWIGLVADDGRLVMINNQFGTIVAMTHILLPFMILPLYSVMKTIPPSYVRAAKSLGATNWTAFWRVYFPQSVPGIGAGCILVFILSIGYYITPELVGGTTGTFISNRIAYHISSSLNWGLAAALGTILLAVVLILYWAYDKLVGIDNVSLG</sequence>
<evidence type="ECO:0000256" key="5">
    <source>
        <dbReference type="ARBA" id="ARBA00022692"/>
    </source>
</evidence>
<name>A0ABV3XNN7_9RHOB</name>
<evidence type="ECO:0000256" key="9">
    <source>
        <dbReference type="SAM" id="MobiDB-lite"/>
    </source>
</evidence>
<feature type="domain" description="ABC transmembrane type-1" evidence="10">
    <location>
        <begin position="354"/>
        <end position="562"/>
    </location>
</feature>
<evidence type="ECO:0000256" key="1">
    <source>
        <dbReference type="ARBA" id="ARBA00004651"/>
    </source>
</evidence>
<dbReference type="Gene3D" id="1.10.3720.10">
    <property type="entry name" value="MetI-like"/>
    <property type="match status" value="1"/>
</dbReference>
<dbReference type="SUPFAM" id="SSF161098">
    <property type="entry name" value="MetI-like"/>
    <property type="match status" value="1"/>
</dbReference>
<dbReference type="RefSeq" id="WP_245972203.1">
    <property type="nucleotide sequence ID" value="NZ_JBEHHI010000001.1"/>
</dbReference>
<organism evidence="11 12">
    <name type="scientific">Rhodovulum iodosum</name>
    <dbReference type="NCBI Taxonomy" id="68291"/>
    <lineage>
        <taxon>Bacteria</taxon>
        <taxon>Pseudomonadati</taxon>
        <taxon>Pseudomonadota</taxon>
        <taxon>Alphaproteobacteria</taxon>
        <taxon>Rhodobacterales</taxon>
        <taxon>Paracoccaceae</taxon>
        <taxon>Rhodovulum</taxon>
    </lineage>
</organism>
<comment type="caution">
    <text evidence="11">The sequence shown here is derived from an EMBL/GenBank/DDBJ whole genome shotgun (WGS) entry which is preliminary data.</text>
</comment>
<dbReference type="InterPro" id="IPR035906">
    <property type="entry name" value="MetI-like_sf"/>
</dbReference>
<keyword evidence="7 8" id="KW-0472">Membrane</keyword>
<dbReference type="Pfam" id="PF00528">
    <property type="entry name" value="BPD_transp_1"/>
    <property type="match status" value="1"/>
</dbReference>
<protein>
    <submittedName>
        <fullName evidence="11">Spermidine/putrescine transport system permease protein</fullName>
    </submittedName>
</protein>
<dbReference type="PANTHER" id="PTHR42929:SF5">
    <property type="entry name" value="ABC TRANSPORTER PERMEASE PROTEIN"/>
    <property type="match status" value="1"/>
</dbReference>
<proteinExistence type="inferred from homology"/>
<keyword evidence="5 8" id="KW-0812">Transmembrane</keyword>
<dbReference type="PROSITE" id="PS50928">
    <property type="entry name" value="ABC_TM1"/>
    <property type="match status" value="1"/>
</dbReference>
<accession>A0ABV3XNN7</accession>
<dbReference type="PANTHER" id="PTHR42929">
    <property type="entry name" value="INNER MEMBRANE ABC TRANSPORTER PERMEASE PROTEIN YDCU-RELATED-RELATED"/>
    <property type="match status" value="1"/>
</dbReference>
<dbReference type="EMBL" id="JBEHHI010000001">
    <property type="protein sequence ID" value="MEX5726918.1"/>
    <property type="molecule type" value="Genomic_DNA"/>
</dbReference>
<feature type="transmembrane region" description="Helical" evidence="8">
    <location>
        <begin position="358"/>
        <end position="380"/>
    </location>
</feature>
<evidence type="ECO:0000313" key="11">
    <source>
        <dbReference type="EMBL" id="MEX5726918.1"/>
    </source>
</evidence>
<evidence type="ECO:0000256" key="3">
    <source>
        <dbReference type="ARBA" id="ARBA00022448"/>
    </source>
</evidence>
<reference evidence="11 12" key="1">
    <citation type="submission" date="2024-06" db="EMBL/GenBank/DDBJ databases">
        <title>Genome of Rhodovulum iodosum, a marine photoferrotroph.</title>
        <authorList>
            <person name="Bianchini G."/>
            <person name="Nikeleit V."/>
            <person name="Kappler A."/>
            <person name="Bryce C."/>
            <person name="Sanchez-Baracaldo P."/>
        </authorList>
    </citation>
    <scope>NUCLEOTIDE SEQUENCE [LARGE SCALE GENOMIC DNA]</scope>
    <source>
        <strain evidence="11 12">UT/N1</strain>
    </source>
</reference>
<keyword evidence="3 8" id="KW-0813">Transport</keyword>
<gene>
    <name evidence="11" type="ORF">Ga0609869_000271</name>
</gene>
<keyword evidence="4" id="KW-1003">Cell membrane</keyword>
<evidence type="ECO:0000256" key="8">
    <source>
        <dbReference type="RuleBase" id="RU363032"/>
    </source>
</evidence>
<keyword evidence="6 8" id="KW-1133">Transmembrane helix</keyword>
<feature type="region of interest" description="Disordered" evidence="9">
    <location>
        <begin position="1"/>
        <end position="32"/>
    </location>
</feature>
<feature type="transmembrane region" description="Helical" evidence="8">
    <location>
        <begin position="386"/>
        <end position="404"/>
    </location>
</feature>
<evidence type="ECO:0000256" key="4">
    <source>
        <dbReference type="ARBA" id="ARBA00022475"/>
    </source>
</evidence>
<comment type="similarity">
    <text evidence="2">Belongs to the binding-protein-dependent transport system permease family. CysTW subfamily.</text>
</comment>
<keyword evidence="12" id="KW-1185">Reference proteome</keyword>
<dbReference type="InterPro" id="IPR000515">
    <property type="entry name" value="MetI-like"/>
</dbReference>
<comment type="subcellular location">
    <subcellularLocation>
        <location evidence="1 8">Cell membrane</location>
        <topology evidence="1 8">Multi-pass membrane protein</topology>
    </subcellularLocation>
</comment>